<dbReference type="GO" id="GO:0004521">
    <property type="term" value="F:RNA endonuclease activity"/>
    <property type="evidence" value="ECO:0007669"/>
    <property type="project" value="InterPro"/>
</dbReference>
<keyword evidence="3 9" id="KW-0540">Nuclease</keyword>
<keyword evidence="5 9" id="KW-0255">Endonuclease</keyword>
<dbReference type="CDD" id="cd09725">
    <property type="entry name" value="Cas2_I_II_III"/>
    <property type="match status" value="1"/>
</dbReference>
<evidence type="ECO:0000256" key="3">
    <source>
        <dbReference type="ARBA" id="ARBA00022722"/>
    </source>
</evidence>
<keyword evidence="8 9" id="KW-0051">Antiviral defense</keyword>
<dbReference type="Gene3D" id="3.30.70.240">
    <property type="match status" value="1"/>
</dbReference>
<keyword evidence="4 9" id="KW-0479">Metal-binding</keyword>
<dbReference type="SUPFAM" id="SSF143430">
    <property type="entry name" value="TTP0101/SSO1404-like"/>
    <property type="match status" value="1"/>
</dbReference>
<dbReference type="Proteomes" id="UP000321353">
    <property type="component" value="Chromosome"/>
</dbReference>
<dbReference type="Pfam" id="PF09827">
    <property type="entry name" value="CRISPR_Cas2"/>
    <property type="match status" value="1"/>
</dbReference>
<dbReference type="GO" id="GO:0046872">
    <property type="term" value="F:metal ion binding"/>
    <property type="evidence" value="ECO:0007669"/>
    <property type="project" value="UniProtKB-UniRule"/>
</dbReference>
<dbReference type="NCBIfam" id="TIGR01573">
    <property type="entry name" value="cas2"/>
    <property type="match status" value="1"/>
</dbReference>
<dbReference type="EC" id="3.1.-.-" evidence="9"/>
<dbReference type="GO" id="GO:0016787">
    <property type="term" value="F:hydrolase activity"/>
    <property type="evidence" value="ECO:0007669"/>
    <property type="project" value="UniProtKB-KW"/>
</dbReference>
<dbReference type="KEGG" id="smam:Mal15_19120"/>
<proteinExistence type="inferred from homology"/>
<dbReference type="AlphaFoldDB" id="A0A5B9MCC7"/>
<evidence type="ECO:0000256" key="7">
    <source>
        <dbReference type="ARBA" id="ARBA00022842"/>
    </source>
</evidence>
<feature type="binding site" evidence="9">
    <location>
        <position position="59"/>
    </location>
    <ligand>
        <name>Mg(2+)</name>
        <dbReference type="ChEBI" id="CHEBI:18420"/>
        <note>catalytic</note>
    </ligand>
</feature>
<evidence type="ECO:0000313" key="11">
    <source>
        <dbReference type="Proteomes" id="UP000321353"/>
    </source>
</evidence>
<dbReference type="EMBL" id="CP036264">
    <property type="protein sequence ID" value="QEF97866.1"/>
    <property type="molecule type" value="Genomic_DNA"/>
</dbReference>
<dbReference type="InterPro" id="IPR021127">
    <property type="entry name" value="CRISPR_associated_Cas2"/>
</dbReference>
<dbReference type="PANTHER" id="PTHR34405">
    <property type="entry name" value="CRISPR-ASSOCIATED ENDORIBONUCLEASE CAS2"/>
    <property type="match status" value="1"/>
</dbReference>
<reference evidence="10 11" key="1">
    <citation type="submission" date="2019-02" db="EMBL/GenBank/DDBJ databases">
        <title>Planctomycetal bacteria perform biofilm scaping via a novel small molecule.</title>
        <authorList>
            <person name="Jeske O."/>
            <person name="Boedeker C."/>
            <person name="Wiegand S."/>
            <person name="Breitling P."/>
            <person name="Kallscheuer N."/>
            <person name="Jogler M."/>
            <person name="Rohde M."/>
            <person name="Petersen J."/>
            <person name="Medema M.H."/>
            <person name="Surup F."/>
            <person name="Jogler C."/>
        </authorList>
    </citation>
    <scope>NUCLEOTIDE SEQUENCE [LARGE SCALE GENOMIC DNA]</scope>
    <source>
        <strain evidence="10 11">Mal15</strain>
    </source>
</reference>
<name>A0A5B9MCC7_9BACT</name>
<evidence type="ECO:0000256" key="5">
    <source>
        <dbReference type="ARBA" id="ARBA00022759"/>
    </source>
</evidence>
<evidence type="ECO:0000256" key="9">
    <source>
        <dbReference type="HAMAP-Rule" id="MF_01471"/>
    </source>
</evidence>
<accession>A0A5B9MCC7</accession>
<evidence type="ECO:0000313" key="10">
    <source>
        <dbReference type="EMBL" id="QEF97866.1"/>
    </source>
</evidence>
<dbReference type="GO" id="GO:0051607">
    <property type="term" value="P:defense response to virus"/>
    <property type="evidence" value="ECO:0007669"/>
    <property type="project" value="UniProtKB-UniRule"/>
</dbReference>
<gene>
    <name evidence="9 10" type="primary">cas2</name>
    <name evidence="10" type="ORF">Mal15_19120</name>
</gene>
<comment type="similarity">
    <text evidence="2 9">Belongs to the CRISPR-associated endoribonuclease Cas2 protein family.</text>
</comment>
<dbReference type="PANTHER" id="PTHR34405:SF3">
    <property type="entry name" value="CRISPR-ASSOCIATED ENDORIBONUCLEASE CAS2 3"/>
    <property type="match status" value="1"/>
</dbReference>
<comment type="function">
    <text evidence="9">CRISPR (clustered regularly interspaced short palindromic repeat), is an adaptive immune system that provides protection against mobile genetic elements (viruses, transposable elements and conjugative plasmids). CRISPR clusters contain sequences complementary to antecedent mobile elements and target invading nucleic acids. CRISPR clusters are transcribed and processed into CRISPR RNA (crRNA). Functions as a ssRNA-specific endoribonuclease. Involved in the integration of spacer DNA into the CRISPR cassette.</text>
</comment>
<comment type="cofactor">
    <cofactor evidence="1 9">
        <name>Mg(2+)</name>
        <dbReference type="ChEBI" id="CHEBI:18420"/>
    </cofactor>
</comment>
<protein>
    <recommendedName>
        <fullName evidence="9">CRISPR-associated endoribonuclease Cas2</fullName>
        <ecNumber evidence="9">3.1.-.-</ecNumber>
    </recommendedName>
</protein>
<dbReference type="GO" id="GO:0043571">
    <property type="term" value="P:maintenance of CRISPR repeat elements"/>
    <property type="evidence" value="ECO:0007669"/>
    <property type="project" value="UniProtKB-UniRule"/>
</dbReference>
<dbReference type="HAMAP" id="MF_01471">
    <property type="entry name" value="Cas2"/>
    <property type="match status" value="1"/>
</dbReference>
<organism evidence="10 11">
    <name type="scientific">Stieleria maiorica</name>
    <dbReference type="NCBI Taxonomy" id="2795974"/>
    <lineage>
        <taxon>Bacteria</taxon>
        <taxon>Pseudomonadati</taxon>
        <taxon>Planctomycetota</taxon>
        <taxon>Planctomycetia</taxon>
        <taxon>Pirellulales</taxon>
        <taxon>Pirellulaceae</taxon>
        <taxon>Stieleria</taxon>
    </lineage>
</organism>
<evidence type="ECO:0000256" key="4">
    <source>
        <dbReference type="ARBA" id="ARBA00022723"/>
    </source>
</evidence>
<dbReference type="InterPro" id="IPR019199">
    <property type="entry name" value="Virulence_VapD/CRISPR_Cas2"/>
</dbReference>
<comment type="subunit">
    <text evidence="9">Homodimer, forms a heterotetramer with a Cas1 homodimer.</text>
</comment>
<sequence>MRVYTCRRCGKYLAYRAVAMLACRFSPTTLVQVGQGLLALRDGPPSSFAVRRIYLITYDVCEPKRLRQTFKCLKNWGDHLQYSVFECHLTPTDLIHCKAELAEIIHHGEDQVLVVDLGSVENRSDDLVQAIGKPYSDMAAPCIVV</sequence>
<keyword evidence="11" id="KW-1185">Reference proteome</keyword>
<evidence type="ECO:0000256" key="6">
    <source>
        <dbReference type="ARBA" id="ARBA00022801"/>
    </source>
</evidence>
<keyword evidence="6 9" id="KW-0378">Hydrolase</keyword>
<evidence type="ECO:0000256" key="1">
    <source>
        <dbReference type="ARBA" id="ARBA00001946"/>
    </source>
</evidence>
<keyword evidence="7 9" id="KW-0460">Magnesium</keyword>
<evidence type="ECO:0000256" key="2">
    <source>
        <dbReference type="ARBA" id="ARBA00009959"/>
    </source>
</evidence>
<evidence type="ECO:0000256" key="8">
    <source>
        <dbReference type="ARBA" id="ARBA00023118"/>
    </source>
</evidence>